<keyword evidence="6 9" id="KW-0472">Membrane</keyword>
<keyword evidence="5 9" id="KW-1133">Transmembrane helix</keyword>
<organism evidence="11 12">
    <name type="scientific">Caulochytrium protostelioides</name>
    <dbReference type="NCBI Taxonomy" id="1555241"/>
    <lineage>
        <taxon>Eukaryota</taxon>
        <taxon>Fungi</taxon>
        <taxon>Fungi incertae sedis</taxon>
        <taxon>Chytridiomycota</taxon>
        <taxon>Chytridiomycota incertae sedis</taxon>
        <taxon>Chytridiomycetes</taxon>
        <taxon>Caulochytriales</taxon>
        <taxon>Caulochytriaceae</taxon>
        <taxon>Caulochytrium</taxon>
    </lineage>
</organism>
<dbReference type="InterPro" id="IPR003663">
    <property type="entry name" value="Sugar/inositol_transpt"/>
</dbReference>
<comment type="subcellular location">
    <subcellularLocation>
        <location evidence="1">Membrane</location>
        <topology evidence="1">Multi-pass membrane protein</topology>
    </subcellularLocation>
</comment>
<sequence length="526" mass="57164">MGLRGNRLLYAVAGFASLGQFLFGYDQGVMSGVLVDPRWLQTMHHPSEAMQGQIVGVFLLAAWVTAYVASYAMEAWGRRGTIQLGSLIFAVGGIVQAASQTVAVLAIGRAITGVGIGFLSTALPVYTTELARAANRGRVTIMGMSINMLGYAASVFVDYGCSYGSSDWMTWRLPLLLQSVFAVILFLGSVFLPESPRWLVAHGRADAGARVIARLFDLPPSEPPVVAEVRHIQADADRMAALATPSWREMLVHYRHRSFIAVAVQTLGQMSGVNCVTYFAPKMYATAGIVGHQALLLSAVTGLVYFAGAVVAIFVVDVLGRRPVFMTGSLLMAVWLTALAIFVKIGTPAVSWFVIAFMMLFMFTFGASWACLDWLYPAEIFNLRVRSKGMALAVGANWLSNYAIASITPPMLVHLGWVTYLFYAAWNLVAIGVVFLSFPETRGCSLETIDDLFSDGQRPSRDARSSAYAPLENPLHDASMSRVTLDGLALAGDLADHHDDDDAYAAKMHQRREPARTTLLPTPKKE</sequence>
<evidence type="ECO:0000256" key="5">
    <source>
        <dbReference type="ARBA" id="ARBA00022989"/>
    </source>
</evidence>
<feature type="transmembrane region" description="Helical" evidence="9">
    <location>
        <begin position="349"/>
        <end position="377"/>
    </location>
</feature>
<feature type="transmembrane region" description="Helical" evidence="9">
    <location>
        <begin position="323"/>
        <end position="343"/>
    </location>
</feature>
<dbReference type="AlphaFoldDB" id="A0A4P9XDQ0"/>
<dbReference type="InterPro" id="IPR005828">
    <property type="entry name" value="MFS_sugar_transport-like"/>
</dbReference>
<evidence type="ECO:0000256" key="3">
    <source>
        <dbReference type="ARBA" id="ARBA00022448"/>
    </source>
</evidence>
<keyword evidence="4 9" id="KW-0812">Transmembrane</keyword>
<feature type="transmembrane region" description="Helical" evidence="9">
    <location>
        <begin position="420"/>
        <end position="438"/>
    </location>
</feature>
<feature type="transmembrane region" description="Helical" evidence="9">
    <location>
        <begin position="258"/>
        <end position="280"/>
    </location>
</feature>
<dbReference type="PROSITE" id="PS00217">
    <property type="entry name" value="SUGAR_TRANSPORT_2"/>
    <property type="match status" value="1"/>
</dbReference>
<evidence type="ECO:0000313" key="11">
    <source>
        <dbReference type="EMBL" id="RKP03592.1"/>
    </source>
</evidence>
<evidence type="ECO:0000256" key="1">
    <source>
        <dbReference type="ARBA" id="ARBA00004141"/>
    </source>
</evidence>
<feature type="domain" description="Major facilitator superfamily (MFS) profile" evidence="10">
    <location>
        <begin position="12"/>
        <end position="442"/>
    </location>
</feature>
<dbReference type="PANTHER" id="PTHR48022:SF73">
    <property type="entry name" value="METABOLITE TRANSPORT PROTEIN YDL199C-RELATED"/>
    <property type="match status" value="1"/>
</dbReference>
<dbReference type="Pfam" id="PF00083">
    <property type="entry name" value="Sugar_tr"/>
    <property type="match status" value="1"/>
</dbReference>
<dbReference type="NCBIfam" id="TIGR00879">
    <property type="entry name" value="SP"/>
    <property type="match status" value="1"/>
</dbReference>
<reference evidence="12" key="1">
    <citation type="journal article" date="2018" name="Nat. Microbiol.">
        <title>Leveraging single-cell genomics to expand the fungal tree of life.</title>
        <authorList>
            <person name="Ahrendt S.R."/>
            <person name="Quandt C.A."/>
            <person name="Ciobanu D."/>
            <person name="Clum A."/>
            <person name="Salamov A."/>
            <person name="Andreopoulos B."/>
            <person name="Cheng J.F."/>
            <person name="Woyke T."/>
            <person name="Pelin A."/>
            <person name="Henrissat B."/>
            <person name="Reynolds N.K."/>
            <person name="Benny G.L."/>
            <person name="Smith M.E."/>
            <person name="James T.Y."/>
            <person name="Grigoriev I.V."/>
        </authorList>
    </citation>
    <scope>NUCLEOTIDE SEQUENCE [LARGE SCALE GENOMIC DNA]</scope>
    <source>
        <strain evidence="12">ATCC 52028</strain>
    </source>
</reference>
<dbReference type="OrthoDB" id="4044674at2759"/>
<dbReference type="InterPro" id="IPR005829">
    <property type="entry name" value="Sugar_transporter_CS"/>
</dbReference>
<dbReference type="InterPro" id="IPR036259">
    <property type="entry name" value="MFS_trans_sf"/>
</dbReference>
<dbReference type="InterPro" id="IPR020846">
    <property type="entry name" value="MFS_dom"/>
</dbReference>
<dbReference type="InterPro" id="IPR050360">
    <property type="entry name" value="MFS_Sugar_Transporters"/>
</dbReference>
<evidence type="ECO:0000256" key="4">
    <source>
        <dbReference type="ARBA" id="ARBA00022692"/>
    </source>
</evidence>
<feature type="transmembrane region" description="Helical" evidence="9">
    <location>
        <begin position="104"/>
        <end position="127"/>
    </location>
</feature>
<evidence type="ECO:0000256" key="9">
    <source>
        <dbReference type="SAM" id="Phobius"/>
    </source>
</evidence>
<dbReference type="GO" id="GO:0005351">
    <property type="term" value="F:carbohydrate:proton symporter activity"/>
    <property type="evidence" value="ECO:0007669"/>
    <property type="project" value="TreeGrafter"/>
</dbReference>
<name>A0A4P9XDQ0_9FUNG</name>
<feature type="transmembrane region" description="Helical" evidence="9">
    <location>
        <begin position="171"/>
        <end position="192"/>
    </location>
</feature>
<feature type="transmembrane region" description="Helical" evidence="9">
    <location>
        <begin position="139"/>
        <end position="159"/>
    </location>
</feature>
<evidence type="ECO:0000256" key="6">
    <source>
        <dbReference type="ARBA" id="ARBA00023136"/>
    </source>
</evidence>
<keyword evidence="3 7" id="KW-0813">Transport</keyword>
<protein>
    <recommendedName>
        <fullName evidence="10">Major facilitator superfamily (MFS) profile domain-containing protein</fullName>
    </recommendedName>
</protein>
<comment type="similarity">
    <text evidence="2 7">Belongs to the major facilitator superfamily. Sugar transporter (TC 2.A.1.1) family.</text>
</comment>
<evidence type="ECO:0000256" key="8">
    <source>
        <dbReference type="SAM" id="MobiDB-lite"/>
    </source>
</evidence>
<dbReference type="PRINTS" id="PR00171">
    <property type="entry name" value="SUGRTRNSPORT"/>
</dbReference>
<feature type="transmembrane region" description="Helical" evidence="9">
    <location>
        <begin position="292"/>
        <end position="316"/>
    </location>
</feature>
<dbReference type="Proteomes" id="UP000274922">
    <property type="component" value="Unassembled WGS sequence"/>
</dbReference>
<keyword evidence="12" id="KW-1185">Reference proteome</keyword>
<dbReference type="Gene3D" id="1.20.1250.20">
    <property type="entry name" value="MFS general substrate transporter like domains"/>
    <property type="match status" value="1"/>
</dbReference>
<evidence type="ECO:0000256" key="7">
    <source>
        <dbReference type="RuleBase" id="RU003346"/>
    </source>
</evidence>
<dbReference type="PANTHER" id="PTHR48022">
    <property type="entry name" value="PLASTIDIC GLUCOSE TRANSPORTER 4"/>
    <property type="match status" value="1"/>
</dbReference>
<dbReference type="FunFam" id="1.20.1250.20:FF:000134">
    <property type="entry name" value="MFS sugar transporter protein"/>
    <property type="match status" value="1"/>
</dbReference>
<accession>A0A4P9XDQ0</accession>
<feature type="transmembrane region" description="Helical" evidence="9">
    <location>
        <begin position="389"/>
        <end position="408"/>
    </location>
</feature>
<dbReference type="EMBL" id="ML014121">
    <property type="protein sequence ID" value="RKP03592.1"/>
    <property type="molecule type" value="Genomic_DNA"/>
</dbReference>
<dbReference type="PROSITE" id="PS50850">
    <property type="entry name" value="MFS"/>
    <property type="match status" value="1"/>
</dbReference>
<evidence type="ECO:0000256" key="2">
    <source>
        <dbReference type="ARBA" id="ARBA00010992"/>
    </source>
</evidence>
<feature type="transmembrane region" description="Helical" evidence="9">
    <location>
        <begin position="81"/>
        <end position="98"/>
    </location>
</feature>
<dbReference type="PROSITE" id="PS00216">
    <property type="entry name" value="SUGAR_TRANSPORT_1"/>
    <property type="match status" value="2"/>
</dbReference>
<dbReference type="GO" id="GO:0016020">
    <property type="term" value="C:membrane"/>
    <property type="evidence" value="ECO:0007669"/>
    <property type="project" value="UniProtKB-SubCell"/>
</dbReference>
<feature type="transmembrane region" description="Helical" evidence="9">
    <location>
        <begin position="48"/>
        <end position="69"/>
    </location>
</feature>
<evidence type="ECO:0000259" key="10">
    <source>
        <dbReference type="PROSITE" id="PS50850"/>
    </source>
</evidence>
<dbReference type="SUPFAM" id="SSF103473">
    <property type="entry name" value="MFS general substrate transporter"/>
    <property type="match status" value="1"/>
</dbReference>
<gene>
    <name evidence="11" type="ORF">CXG81DRAFT_16964</name>
</gene>
<proteinExistence type="inferred from homology"/>
<dbReference type="STRING" id="1555241.A0A4P9XDQ0"/>
<feature type="region of interest" description="Disordered" evidence="8">
    <location>
        <begin position="501"/>
        <end position="526"/>
    </location>
</feature>
<evidence type="ECO:0000313" key="12">
    <source>
        <dbReference type="Proteomes" id="UP000274922"/>
    </source>
</evidence>